<evidence type="ECO:0000313" key="3">
    <source>
        <dbReference type="EMBL" id="CAE7317593.1"/>
    </source>
</evidence>
<feature type="domain" description="C2" evidence="2">
    <location>
        <begin position="706"/>
        <end position="850"/>
    </location>
</feature>
<feature type="transmembrane region" description="Helical" evidence="1">
    <location>
        <begin position="2132"/>
        <end position="2153"/>
    </location>
</feature>
<comment type="caution">
    <text evidence="3">The sequence shown here is derived from an EMBL/GenBank/DDBJ whole genome shotgun (WGS) entry which is preliminary data.</text>
</comment>
<dbReference type="OrthoDB" id="440140at2759"/>
<sequence length="2160" mass="242210">MLQAQAQMARMAVAGPSFDCSLPKECLSSEVVLDAEENEEEEARVQMNLLRVCLHHGKRMVREPLSLEVVVNDEKVLVSEPAPPCSFPVWNFLVEQEVLASKVATVKVRVMSGSGFFANVVGSCAFTCSVKPFQREEVRLHGGSTGIFTCSAEADEGPVLVIAYQLGDPEARKTDLEYVADLNLRDLNRRVYHIHAEPRTMSFHTPMPSRVSIKVALVKLSKDSDAAPSVITAKQTRGLNNMPGKLGQKVDRTGEFFFEESAALDWELYENGLGLDEYKLQLEAFLSSDGHERCLGRWHESLKLLLDSIEENGLKLNFRAILHEIKGTKTSGEVEILLDINEADMPSKPPPLPVEHKSMLTAKRGKFSAGLTVDTFYVHVGATGLNASSPFLKVRSDRESRKTHEFQWSEAYPNMGYFSGGFEIRTSTTSSRTTLEVYSDHSQTQLLGKVVLLETSAERLPLWRHMYGAARHATLEEEADEMAHKRRTPSTYQGSLYISFSRFSGHIRGMIGSMVATRKHVRLRARLLRGMYLLRYKNTRVKVLIRVPGCYAHGSEDVLCFPAEVDEEGLASFQDEGSEGSEGSEKFVDMDMTADAGTAYVYVVREGQEGWPPEVFGQLPILKDPKTFHEVHWVRLSCDRSVVSVGEDWQEFAGFFSGTSTLEQLEAPLSSKKAPASGWGCCAQPEEVEEYLEEIPADPAAPLPAKPAQLASTLPALTGKFAPVYCHVDVLAARSLPTADPDGLADPIFELQVENLVARSVEGESAETRKTLNPTFLQRVVLGPLQIAVDADGQLEAQQLPPIVLRMLDKDDVRSGGLILFSSYEVMGQAVITDAQILEAKPGEKQDLNHLHVAKWYGLRSDVRKVFEPGSLNPTWARRPRVLLAAAFSLSRDVQSVGPASQEAVQRIYTQEVKNYKIKLDLLGMRALQHADVHGLELSMPSFCSGYTTPTLLPVTDNFTGNYDPALVHAFASKVGDFIPVRVESEGESFENFENAADFTIEKNEPVGWSISVPFEGPVIPYLQPRRGALTSPAAACPPGPRGLRVIYEKPFVLLPDVVLMLTAQGTDEGSASVSLPITYEGLDGRHQIEIARPLEQSLRACKVLEPWEPSQAQTTFPRMAVKKGDMVEVLRREPTGWTYGTKMESMMERRRRLASGAQHDEVQGWFPDWTIEYDPSSWTEKCVSQFAALPQDLKGLSRLVEQGNYGEAVYHCYIDVFAETSGLLTWNKEFVVGRSLTTQHLFTIEDKDSKHTSQYFNQGDWMLDARSLDEPFDWRATPVLHAERRNHVPLGPKRLLRNLKPVNFSGMRTRELKQHCRKQGYRLLSHQHMPEALNPGHFTHHDYSDNLHSFLRPVGHRIRVRQDRDSKFLARLRLGLPAHLCTRKLEVSITDTEKEKVIFKLELTGAVTVIRSDIKLVSLPPGHKPSTHMKKDGSCMLALPHGEQVTLTAAEARRSLKAIEEIFEQAKFDQESEAKENYTTNVLVIRFDRDGQVVWAAPELLSSWSEPGKLLFVVKLDSSDTLVPVRVPCFDLRFELETAWFPCKTLAGLHGVKSEQLKTVVYDSATLEEGDEDAASGSALEGPDGYWKPIPVLKHAFCCRLMKLKGTAKYDRPRTDSWFRSALEDTFPEIATLPLQQGPLGADYHFVKHFFLDKCMNLKKELVLDDKKVGLVKGHVDIDEVGEPVQAQVGTIPIERLWVKKFYVVDICLLTVRGVTEALQDPYLEVGIRGNEESFVKKHASLVHQDNPGCDFYANLSFEMMLPSSCEFIFRLYSSGIFGDTLVGENVLDIEDRHVAQLSKKLRQASNEQWLRENVSPESDIEVVFEEGEDSERAWLEPTLPNFRPYSKRQSTRLFDPNSKEDAQAFQRRLGMRGHSAIETWPLRGPEGLRTGALRLWMDVSSQEEVVPDVVFKEHKHLTFQLRVKLESVTGISLFRDKGQRNDAFVKLDFVAKSVGQDRVRESKPTEAHKWARSTASFCQLLIFEVTTPVQYCGLTVTLMDQDTIAGPEEIYASKNVPLEILAANAAQGERTSVAYDVVFDRHPQKHQMDQGRGFWCCRRAPRPKPPPKPATLHMELQMVTLEDAASQELPPEGRYATPQDRIDWASAAIHPVEFMKIFLGPKREARIKCYGLSCILTVICLALLGMTWLIMQILSPIV</sequence>
<evidence type="ECO:0000313" key="4">
    <source>
        <dbReference type="Proteomes" id="UP000604046"/>
    </source>
</evidence>
<organism evidence="3 4">
    <name type="scientific">Symbiodinium natans</name>
    <dbReference type="NCBI Taxonomy" id="878477"/>
    <lineage>
        <taxon>Eukaryota</taxon>
        <taxon>Sar</taxon>
        <taxon>Alveolata</taxon>
        <taxon>Dinophyceae</taxon>
        <taxon>Suessiales</taxon>
        <taxon>Symbiodiniaceae</taxon>
        <taxon>Symbiodinium</taxon>
    </lineage>
</organism>
<gene>
    <name evidence="3" type="ORF">SNAT2548_LOCUS16649</name>
</gene>
<keyword evidence="1" id="KW-0812">Transmembrane</keyword>
<dbReference type="Pfam" id="PF00168">
    <property type="entry name" value="C2"/>
    <property type="match status" value="1"/>
</dbReference>
<evidence type="ECO:0000256" key="1">
    <source>
        <dbReference type="SAM" id="Phobius"/>
    </source>
</evidence>
<accession>A0A812P4I2</accession>
<dbReference type="Gene3D" id="2.60.40.150">
    <property type="entry name" value="C2 domain"/>
    <property type="match status" value="1"/>
</dbReference>
<reference evidence="3" key="1">
    <citation type="submission" date="2021-02" db="EMBL/GenBank/DDBJ databases">
        <authorList>
            <person name="Dougan E. K."/>
            <person name="Rhodes N."/>
            <person name="Thang M."/>
            <person name="Chan C."/>
        </authorList>
    </citation>
    <scope>NUCLEOTIDE SEQUENCE</scope>
</reference>
<proteinExistence type="predicted"/>
<dbReference type="InterPro" id="IPR035892">
    <property type="entry name" value="C2_domain_sf"/>
</dbReference>
<evidence type="ECO:0000259" key="2">
    <source>
        <dbReference type="PROSITE" id="PS50004"/>
    </source>
</evidence>
<dbReference type="EMBL" id="CAJNDS010002087">
    <property type="protein sequence ID" value="CAE7317593.1"/>
    <property type="molecule type" value="Genomic_DNA"/>
</dbReference>
<keyword evidence="1" id="KW-0472">Membrane</keyword>
<dbReference type="InterPro" id="IPR000008">
    <property type="entry name" value="C2_dom"/>
</dbReference>
<dbReference type="PROSITE" id="PS50004">
    <property type="entry name" value="C2"/>
    <property type="match status" value="1"/>
</dbReference>
<name>A0A812P4I2_9DINO</name>
<keyword evidence="4" id="KW-1185">Reference proteome</keyword>
<keyword evidence="1" id="KW-1133">Transmembrane helix</keyword>
<dbReference type="Proteomes" id="UP000604046">
    <property type="component" value="Unassembled WGS sequence"/>
</dbReference>
<protein>
    <recommendedName>
        <fullName evidence="2">C2 domain-containing protein</fullName>
    </recommendedName>
</protein>